<dbReference type="SUPFAM" id="SSF51045">
    <property type="entry name" value="WW domain"/>
    <property type="match status" value="1"/>
</dbReference>
<feature type="region of interest" description="Disordered" evidence="1">
    <location>
        <begin position="69"/>
        <end position="101"/>
    </location>
</feature>
<protein>
    <submittedName>
        <fullName evidence="3">DgyrCDS6087</fullName>
    </submittedName>
</protein>
<accession>A0A7I8VMR4</accession>
<evidence type="ECO:0000313" key="3">
    <source>
        <dbReference type="EMBL" id="CAD5117300.1"/>
    </source>
</evidence>
<dbReference type="InterPro" id="IPR001202">
    <property type="entry name" value="WW_dom"/>
</dbReference>
<feature type="domain" description="WW" evidence="2">
    <location>
        <begin position="29"/>
        <end position="63"/>
    </location>
</feature>
<dbReference type="EMBL" id="CAJFCJ010000007">
    <property type="protein sequence ID" value="CAD5117300.1"/>
    <property type="molecule type" value="Genomic_DNA"/>
</dbReference>
<dbReference type="GO" id="GO:0005634">
    <property type="term" value="C:nucleus"/>
    <property type="evidence" value="ECO:0007669"/>
    <property type="project" value="TreeGrafter"/>
</dbReference>
<dbReference type="InterPro" id="IPR039881">
    <property type="entry name" value="PCIF1-like"/>
</dbReference>
<dbReference type="PANTHER" id="PTHR21727">
    <property type="entry name" value="PHOSPHORYLATED CTD INTERACTING FACTOR 1"/>
    <property type="match status" value="1"/>
</dbReference>
<dbReference type="OrthoDB" id="193787at2759"/>
<dbReference type="GO" id="GO:0099122">
    <property type="term" value="F:RNA polymerase II C-terminal domain binding"/>
    <property type="evidence" value="ECO:0007669"/>
    <property type="project" value="InterPro"/>
</dbReference>
<gene>
    <name evidence="3" type="ORF">DGYR_LOCUS5837</name>
</gene>
<evidence type="ECO:0000259" key="2">
    <source>
        <dbReference type="PROSITE" id="PS50020"/>
    </source>
</evidence>
<dbReference type="InterPro" id="IPR036020">
    <property type="entry name" value="WW_dom_sf"/>
</dbReference>
<dbReference type="GO" id="GO:0016422">
    <property type="term" value="F:mRNA (2'-O-methyladenosine-N6-)-methyltransferase activity"/>
    <property type="evidence" value="ECO:0007669"/>
    <property type="project" value="InterPro"/>
</dbReference>
<dbReference type="AlphaFoldDB" id="A0A7I8VMR4"/>
<dbReference type="Proteomes" id="UP000549394">
    <property type="component" value="Unassembled WGS sequence"/>
</dbReference>
<dbReference type="InterPro" id="IPR022035">
    <property type="entry name" value="PCIF1_WW"/>
</dbReference>
<evidence type="ECO:0000313" key="4">
    <source>
        <dbReference type="Proteomes" id="UP000549394"/>
    </source>
</evidence>
<dbReference type="Gene3D" id="2.20.70.10">
    <property type="match status" value="1"/>
</dbReference>
<evidence type="ECO:0000256" key="1">
    <source>
        <dbReference type="SAM" id="MobiDB-lite"/>
    </source>
</evidence>
<keyword evidence="4" id="KW-1185">Reference proteome</keyword>
<organism evidence="3 4">
    <name type="scientific">Dimorphilus gyrociliatus</name>
    <dbReference type="NCBI Taxonomy" id="2664684"/>
    <lineage>
        <taxon>Eukaryota</taxon>
        <taxon>Metazoa</taxon>
        <taxon>Spiralia</taxon>
        <taxon>Lophotrochozoa</taxon>
        <taxon>Annelida</taxon>
        <taxon>Polychaeta</taxon>
        <taxon>Polychaeta incertae sedis</taxon>
        <taxon>Dinophilidae</taxon>
        <taxon>Dimorphilus</taxon>
    </lineage>
</organism>
<proteinExistence type="predicted"/>
<sequence>MENNAPTTPSIVGGQNSLTFEPEPKLTEELIKAGWTVNLSQRLSKWYFYNKFTQQSLWEMPSAQVPNSLTDPLGIGSGAGQTIANDRRRRSSDNSGPLPPKRSFSLRHSWNLEVDTNVFMWDRPHFELKPPHPEIERMRSDAVKKLRIIYDDLCHSKEGIEAPTESFNRWLLERKLVDEGDDPLLPSKCDNPISPSLKREVMNDIPIALVKPKYTSDVKRQLYRYAEAAKRMVDLRPNASPNCRKLIKWKVDETFTYLRTHQHASFDDYLERLGHLKRFCHKELRVVANDSIDSICRTLYEKSSEAAKEIHEKHMSILKAAGVNPPFTPPVPERKKVYCYPALLSVPCPRMPSIIRNDEEQSVKLTHKGDTRIISLPYFEKLERLYTVNCKDDDKKEHFLARVWCLLRRYSGYYGLGQAEGAGLQGALPVKVFECLHRCFNVTFECFASPLNCYFKQFCSAFADTDGYFGSRGNILDFKPIHGSFEANPPFSEELMVAMIDHFEALLEESNEALSFIVFVPEWRDPPTEALLRMESSKFKRKQMSIPAMQHEYRHGFQHIVPKDEVNKKSAHATLIVFLQNDRGYNTWTPTPEKIKELQTAYIPQDFSDTFGQS</sequence>
<dbReference type="PANTHER" id="PTHR21727:SF0">
    <property type="entry name" value="MRNA (2'-O-METHYLADENOSINE-N(6)-)-METHYLTRANSFERASE"/>
    <property type="match status" value="1"/>
</dbReference>
<dbReference type="Pfam" id="PF12237">
    <property type="entry name" value="PCIF1_WW"/>
    <property type="match status" value="1"/>
</dbReference>
<comment type="caution">
    <text evidence="3">The sequence shown here is derived from an EMBL/GenBank/DDBJ whole genome shotgun (WGS) entry which is preliminary data.</text>
</comment>
<reference evidence="3 4" key="1">
    <citation type="submission" date="2020-08" db="EMBL/GenBank/DDBJ databases">
        <authorList>
            <person name="Hejnol A."/>
        </authorList>
    </citation>
    <scope>NUCLEOTIDE SEQUENCE [LARGE SCALE GENOMIC DNA]</scope>
</reference>
<name>A0A7I8VMR4_9ANNE</name>
<dbReference type="PROSITE" id="PS50020">
    <property type="entry name" value="WW_DOMAIN_2"/>
    <property type="match status" value="1"/>
</dbReference>